<organism evidence="1 2">
    <name type="scientific">Acidisarcina polymorpha</name>
    <dbReference type="NCBI Taxonomy" id="2211140"/>
    <lineage>
        <taxon>Bacteria</taxon>
        <taxon>Pseudomonadati</taxon>
        <taxon>Acidobacteriota</taxon>
        <taxon>Terriglobia</taxon>
        <taxon>Terriglobales</taxon>
        <taxon>Acidobacteriaceae</taxon>
        <taxon>Acidisarcina</taxon>
    </lineage>
</organism>
<name>A0A2Z5G385_9BACT</name>
<protein>
    <recommendedName>
        <fullName evidence="3">Cupin 2 conserved barrel domain-containing protein</fullName>
    </recommendedName>
</protein>
<gene>
    <name evidence="1" type="ORF">ACPOL_3705</name>
</gene>
<dbReference type="InterPro" id="IPR011051">
    <property type="entry name" value="RmlC_Cupin_sf"/>
</dbReference>
<evidence type="ECO:0008006" key="3">
    <source>
        <dbReference type="Google" id="ProtNLM"/>
    </source>
</evidence>
<reference evidence="1 2" key="1">
    <citation type="journal article" date="2018" name="Front. Microbiol.">
        <title>Hydrolytic Capabilities as a Key to Environmental Success: Chitinolytic and Cellulolytic Acidobacteria From Acidic Sub-arctic Soils and Boreal Peatlands.</title>
        <authorList>
            <person name="Belova S.E."/>
            <person name="Ravin N.V."/>
            <person name="Pankratov T.A."/>
            <person name="Rakitin A.L."/>
            <person name="Ivanova A.A."/>
            <person name="Beletsky A.V."/>
            <person name="Mardanov A.V."/>
            <person name="Sinninghe Damste J.S."/>
            <person name="Dedysh S.N."/>
        </authorList>
    </citation>
    <scope>NUCLEOTIDE SEQUENCE [LARGE SCALE GENOMIC DNA]</scope>
    <source>
        <strain evidence="1 2">SBC82</strain>
    </source>
</reference>
<dbReference type="PANTHER" id="PTHR36156">
    <property type="entry name" value="SLR2101 PROTEIN"/>
    <property type="match status" value="1"/>
</dbReference>
<dbReference type="AlphaFoldDB" id="A0A2Z5G385"/>
<dbReference type="RefSeq" id="WP_114208081.1">
    <property type="nucleotide sequence ID" value="NZ_CP030840.1"/>
</dbReference>
<keyword evidence="2" id="KW-1185">Reference proteome</keyword>
<dbReference type="PANTHER" id="PTHR36156:SF2">
    <property type="entry name" value="CUPIN TYPE-2 DOMAIN-CONTAINING PROTEIN"/>
    <property type="match status" value="1"/>
</dbReference>
<dbReference type="Proteomes" id="UP000253606">
    <property type="component" value="Chromosome"/>
</dbReference>
<dbReference type="InterPro" id="IPR047142">
    <property type="entry name" value="OryJ/VirC-like"/>
</dbReference>
<dbReference type="SUPFAM" id="SSF51182">
    <property type="entry name" value="RmlC-like cupins"/>
    <property type="match status" value="1"/>
</dbReference>
<dbReference type="OrthoDB" id="713485at2"/>
<evidence type="ECO:0000313" key="2">
    <source>
        <dbReference type="Proteomes" id="UP000253606"/>
    </source>
</evidence>
<sequence length="176" mass="18833">MKIQRIITAEGKTGVATKVDTIDTATVDFLTNIWGFDKVPELPLTPEQVLGEYKPLGMFGPLGGLRVDLFTIAPEMAEGPSELQRTAAASIDMGTPGMVPGKEGDGMHRTDSIDLAIVMDGEVNAGYPGEDGQVHELTLKAGDLLVNNGTFHSWHNRSTKPSTILFVVLAAERKAS</sequence>
<dbReference type="InterPro" id="IPR014710">
    <property type="entry name" value="RmlC-like_jellyroll"/>
</dbReference>
<proteinExistence type="predicted"/>
<dbReference type="EMBL" id="CP030840">
    <property type="protein sequence ID" value="AXC12986.1"/>
    <property type="molecule type" value="Genomic_DNA"/>
</dbReference>
<evidence type="ECO:0000313" key="1">
    <source>
        <dbReference type="EMBL" id="AXC12986.1"/>
    </source>
</evidence>
<dbReference type="KEGG" id="abas:ACPOL_3705"/>
<accession>A0A2Z5G385</accession>
<dbReference type="Gene3D" id="2.60.120.10">
    <property type="entry name" value="Jelly Rolls"/>
    <property type="match status" value="1"/>
</dbReference>